<dbReference type="EMBL" id="MHKX01000021">
    <property type="protein sequence ID" value="OGY97862.1"/>
    <property type="molecule type" value="Genomic_DNA"/>
</dbReference>
<dbReference type="PROSITE" id="PS50110">
    <property type="entry name" value="RESPONSE_REGULATORY"/>
    <property type="match status" value="1"/>
</dbReference>
<dbReference type="CDD" id="cd17574">
    <property type="entry name" value="REC_OmpR"/>
    <property type="match status" value="1"/>
</dbReference>
<dbReference type="STRING" id="1798647.A2855_02200"/>
<dbReference type="PANTHER" id="PTHR44591">
    <property type="entry name" value="STRESS RESPONSE REGULATOR PROTEIN 1"/>
    <property type="match status" value="1"/>
</dbReference>
<dbReference type="InterPro" id="IPR050595">
    <property type="entry name" value="Bact_response_regulator"/>
</dbReference>
<dbReference type="InterPro" id="IPR011006">
    <property type="entry name" value="CheY-like_superfamily"/>
</dbReference>
<evidence type="ECO:0000313" key="4">
    <source>
        <dbReference type="EMBL" id="OGY97862.1"/>
    </source>
</evidence>
<dbReference type="SUPFAM" id="SSF52172">
    <property type="entry name" value="CheY-like"/>
    <property type="match status" value="1"/>
</dbReference>
<reference evidence="4 5" key="1">
    <citation type="journal article" date="2016" name="Nat. Commun.">
        <title>Thousands of microbial genomes shed light on interconnected biogeochemical processes in an aquifer system.</title>
        <authorList>
            <person name="Anantharaman K."/>
            <person name="Brown C.T."/>
            <person name="Hug L.A."/>
            <person name="Sharon I."/>
            <person name="Castelle C.J."/>
            <person name="Probst A.J."/>
            <person name="Thomas B.C."/>
            <person name="Singh A."/>
            <person name="Wilkins M.J."/>
            <person name="Karaoz U."/>
            <person name="Brodie E.L."/>
            <person name="Williams K.H."/>
            <person name="Hubbard S.S."/>
            <person name="Banfield J.F."/>
        </authorList>
    </citation>
    <scope>NUCLEOTIDE SEQUENCE [LARGE SCALE GENOMIC DNA]</scope>
</reference>
<sequence>MAETTGDKKKIVIVEDDRFLSLVLKGRLEKEGYEVIPAYDGAEGLELIKKELPALVVLDLVMPKMTGFELLEKLSIDPQISRIPVVVASNLGQESDIQKAKNLGVRDYYVKVQTSVDELVQMFKTIVDSGSTNQIIS</sequence>
<dbReference type="SMART" id="SM00448">
    <property type="entry name" value="REC"/>
    <property type="match status" value="1"/>
</dbReference>
<proteinExistence type="predicted"/>
<organism evidence="4 5">
    <name type="scientific">Candidatus Liptonbacteria bacterium RIFCSPHIGHO2_01_FULL_57_28</name>
    <dbReference type="NCBI Taxonomy" id="1798647"/>
    <lineage>
        <taxon>Bacteria</taxon>
        <taxon>Candidatus Liptoniibacteriota</taxon>
    </lineage>
</organism>
<dbReference type="GO" id="GO:0000160">
    <property type="term" value="P:phosphorelay signal transduction system"/>
    <property type="evidence" value="ECO:0007669"/>
    <property type="project" value="InterPro"/>
</dbReference>
<dbReference type="InterPro" id="IPR001789">
    <property type="entry name" value="Sig_transdc_resp-reg_receiver"/>
</dbReference>
<evidence type="ECO:0000256" key="1">
    <source>
        <dbReference type="ARBA" id="ARBA00022553"/>
    </source>
</evidence>
<gene>
    <name evidence="4" type="ORF">A2855_02200</name>
</gene>
<evidence type="ECO:0000259" key="3">
    <source>
        <dbReference type="PROSITE" id="PS50110"/>
    </source>
</evidence>
<dbReference type="Proteomes" id="UP000179059">
    <property type="component" value="Unassembled WGS sequence"/>
</dbReference>
<dbReference type="Pfam" id="PF00072">
    <property type="entry name" value="Response_reg"/>
    <property type="match status" value="1"/>
</dbReference>
<comment type="caution">
    <text evidence="4">The sequence shown here is derived from an EMBL/GenBank/DDBJ whole genome shotgun (WGS) entry which is preliminary data.</text>
</comment>
<dbReference type="PANTHER" id="PTHR44591:SF3">
    <property type="entry name" value="RESPONSE REGULATORY DOMAIN-CONTAINING PROTEIN"/>
    <property type="match status" value="1"/>
</dbReference>
<protein>
    <recommendedName>
        <fullName evidence="3">Response regulatory domain-containing protein</fullName>
    </recommendedName>
</protein>
<keyword evidence="1 2" id="KW-0597">Phosphoprotein</keyword>
<evidence type="ECO:0000256" key="2">
    <source>
        <dbReference type="PROSITE-ProRule" id="PRU00169"/>
    </source>
</evidence>
<dbReference type="Gene3D" id="3.40.50.2300">
    <property type="match status" value="1"/>
</dbReference>
<feature type="domain" description="Response regulatory" evidence="3">
    <location>
        <begin position="10"/>
        <end position="126"/>
    </location>
</feature>
<name>A0A1G2C911_9BACT</name>
<dbReference type="AlphaFoldDB" id="A0A1G2C911"/>
<evidence type="ECO:0000313" key="5">
    <source>
        <dbReference type="Proteomes" id="UP000179059"/>
    </source>
</evidence>
<feature type="modified residue" description="4-aspartylphosphate" evidence="2">
    <location>
        <position position="59"/>
    </location>
</feature>
<accession>A0A1G2C911</accession>